<evidence type="ECO:0000313" key="2">
    <source>
        <dbReference type="Proteomes" id="UP000649617"/>
    </source>
</evidence>
<protein>
    <recommendedName>
        <fullName evidence="3">JmjC domain-containing protein</fullName>
    </recommendedName>
</protein>
<dbReference type="AlphaFoldDB" id="A0A812XA26"/>
<organism evidence="1 2">
    <name type="scientific">Symbiodinium pilosum</name>
    <name type="common">Dinoflagellate</name>
    <dbReference type="NCBI Taxonomy" id="2952"/>
    <lineage>
        <taxon>Eukaryota</taxon>
        <taxon>Sar</taxon>
        <taxon>Alveolata</taxon>
        <taxon>Dinophyceae</taxon>
        <taxon>Suessiales</taxon>
        <taxon>Symbiodiniaceae</taxon>
        <taxon>Symbiodinium</taxon>
    </lineage>
</organism>
<proteinExistence type="predicted"/>
<evidence type="ECO:0000313" key="1">
    <source>
        <dbReference type="EMBL" id="CAE7716518.1"/>
    </source>
</evidence>
<sequence>MPLWERSEGGIFVGERGAGSGLHVDQCLWSNVGRNWSGFKLFALWPWCERHRILDEAGKGAIFRPPLTKTEEGFLSRAKTVALVGPGDVWVFSGGQPHTAMCVGDGVNVCAYEPGACCKVARRDLHVMLIGSMKLMLR</sequence>
<dbReference type="Proteomes" id="UP000649617">
    <property type="component" value="Unassembled WGS sequence"/>
</dbReference>
<accession>A0A812XA26</accession>
<comment type="caution">
    <text evidence="1">The sequence shown here is derived from an EMBL/GenBank/DDBJ whole genome shotgun (WGS) entry which is preliminary data.</text>
</comment>
<dbReference type="OrthoDB" id="436796at2759"/>
<gene>
    <name evidence="1" type="ORF">SPIL2461_LOCUS20363</name>
</gene>
<reference evidence="1" key="1">
    <citation type="submission" date="2021-02" db="EMBL/GenBank/DDBJ databases">
        <authorList>
            <person name="Dougan E. K."/>
            <person name="Rhodes N."/>
            <person name="Thang M."/>
            <person name="Chan C."/>
        </authorList>
    </citation>
    <scope>NUCLEOTIDE SEQUENCE</scope>
</reference>
<keyword evidence="2" id="KW-1185">Reference proteome</keyword>
<evidence type="ECO:0008006" key="3">
    <source>
        <dbReference type="Google" id="ProtNLM"/>
    </source>
</evidence>
<dbReference type="EMBL" id="CAJNIZ010045319">
    <property type="protein sequence ID" value="CAE7716518.1"/>
    <property type="molecule type" value="Genomic_DNA"/>
</dbReference>
<name>A0A812XA26_SYMPI</name>